<dbReference type="KEGG" id="atl:Athai_23580"/>
<evidence type="ECO:0000259" key="2">
    <source>
        <dbReference type="Pfam" id="PF04296"/>
    </source>
</evidence>
<name>A0A7R7DN66_9ACTN</name>
<dbReference type="Gene3D" id="3.30.1230.10">
    <property type="entry name" value="YlxR-like"/>
    <property type="match status" value="1"/>
</dbReference>
<reference evidence="3 4" key="1">
    <citation type="submission" date="2020-08" db="EMBL/GenBank/DDBJ databases">
        <title>Whole genome shotgun sequence of Actinocatenispora thailandica NBRC 105041.</title>
        <authorList>
            <person name="Komaki H."/>
            <person name="Tamura T."/>
        </authorList>
    </citation>
    <scope>NUCLEOTIDE SEQUENCE [LARGE SCALE GENOMIC DNA]</scope>
    <source>
        <strain evidence="3 4">NBRC 105041</strain>
    </source>
</reference>
<feature type="domain" description="YlxR" evidence="2">
    <location>
        <begin position="11"/>
        <end position="86"/>
    </location>
</feature>
<dbReference type="SUPFAM" id="SSF64376">
    <property type="entry name" value="YlxR-like"/>
    <property type="match status" value="1"/>
</dbReference>
<dbReference type="InterPro" id="IPR007393">
    <property type="entry name" value="YlxR_dom"/>
</dbReference>
<feature type="compositionally biased region" description="Basic and acidic residues" evidence="1">
    <location>
        <begin position="102"/>
        <end position="112"/>
    </location>
</feature>
<evidence type="ECO:0000313" key="4">
    <source>
        <dbReference type="Proteomes" id="UP000611640"/>
    </source>
</evidence>
<organism evidence="3 4">
    <name type="scientific">Actinocatenispora thailandica</name>
    <dbReference type="NCBI Taxonomy" id="227318"/>
    <lineage>
        <taxon>Bacteria</taxon>
        <taxon>Bacillati</taxon>
        <taxon>Actinomycetota</taxon>
        <taxon>Actinomycetes</taxon>
        <taxon>Micromonosporales</taxon>
        <taxon>Micromonosporaceae</taxon>
        <taxon>Actinocatenispora</taxon>
    </lineage>
</organism>
<dbReference type="PANTHER" id="PTHR34215:SF1">
    <property type="entry name" value="YLXR DOMAIN-CONTAINING PROTEIN"/>
    <property type="match status" value="1"/>
</dbReference>
<dbReference type="PANTHER" id="PTHR34215">
    <property type="entry name" value="BLL0784 PROTEIN"/>
    <property type="match status" value="1"/>
</dbReference>
<dbReference type="InterPro" id="IPR035931">
    <property type="entry name" value="YlxR-like_sf"/>
</dbReference>
<gene>
    <name evidence="3" type="ORF">Athai_23580</name>
</gene>
<evidence type="ECO:0000256" key="1">
    <source>
        <dbReference type="SAM" id="MobiDB-lite"/>
    </source>
</evidence>
<dbReference type="InterPro" id="IPR037465">
    <property type="entry name" value="YlxR"/>
</dbReference>
<dbReference type="Proteomes" id="UP000611640">
    <property type="component" value="Chromosome"/>
</dbReference>
<feature type="region of interest" description="Disordered" evidence="1">
    <location>
        <begin position="93"/>
        <end position="112"/>
    </location>
</feature>
<protein>
    <recommendedName>
        <fullName evidence="2">YlxR domain-containing protein</fullName>
    </recommendedName>
</protein>
<dbReference type="EMBL" id="AP023355">
    <property type="protein sequence ID" value="BCJ34855.1"/>
    <property type="molecule type" value="Genomic_DNA"/>
</dbReference>
<proteinExistence type="predicted"/>
<dbReference type="Pfam" id="PF04296">
    <property type="entry name" value="YlxR"/>
    <property type="match status" value="1"/>
</dbReference>
<sequence length="112" mass="12047">MIAVRRASPVRTCVGCRRRAPATVLLRVVAVADPAGLRLVPDPLRRLPGRGAHVHRDSACVALARKRRAFARALRISSASGVDDTLVTEHVREHAANGTADGMDRPDPARTN</sequence>
<dbReference type="AlphaFoldDB" id="A0A7R7DN66"/>
<accession>A0A7R7DN66</accession>
<keyword evidence="4" id="KW-1185">Reference proteome</keyword>
<evidence type="ECO:0000313" key="3">
    <source>
        <dbReference type="EMBL" id="BCJ34855.1"/>
    </source>
</evidence>